<sequence>MSQDTAEAVDPTTDADEEALDRALAAGRSAAATGPHESTSASQPARGPAAYPSDGRPARRQPDSE</sequence>
<accession>A0ABT7H529</accession>
<evidence type="ECO:0000256" key="1">
    <source>
        <dbReference type="SAM" id="MobiDB-lite"/>
    </source>
</evidence>
<dbReference type="Proteomes" id="UP001223390">
    <property type="component" value="Unassembled WGS sequence"/>
</dbReference>
<comment type="caution">
    <text evidence="2">The sequence shown here is derived from an EMBL/GenBank/DDBJ whole genome shotgun (WGS) entry which is preliminary data.</text>
</comment>
<organism evidence="2 3">
    <name type="scientific">Streptomyces katrae</name>
    <dbReference type="NCBI Taxonomy" id="68223"/>
    <lineage>
        <taxon>Bacteria</taxon>
        <taxon>Bacillati</taxon>
        <taxon>Actinomycetota</taxon>
        <taxon>Actinomycetes</taxon>
        <taxon>Kitasatosporales</taxon>
        <taxon>Streptomycetaceae</taxon>
        <taxon>Streptomyces</taxon>
    </lineage>
</organism>
<feature type="compositionally biased region" description="Basic and acidic residues" evidence="1">
    <location>
        <begin position="56"/>
        <end position="65"/>
    </location>
</feature>
<evidence type="ECO:0000313" key="3">
    <source>
        <dbReference type="Proteomes" id="UP001223390"/>
    </source>
</evidence>
<name>A0ABT7H529_9ACTN</name>
<feature type="region of interest" description="Disordered" evidence="1">
    <location>
        <begin position="1"/>
        <end position="65"/>
    </location>
</feature>
<protein>
    <submittedName>
        <fullName evidence="2">Uncharacterized protein</fullName>
    </submittedName>
</protein>
<gene>
    <name evidence="2" type="ORF">QEZ40_007198</name>
</gene>
<feature type="compositionally biased region" description="Low complexity" evidence="1">
    <location>
        <begin position="22"/>
        <end position="32"/>
    </location>
</feature>
<evidence type="ECO:0000313" key="2">
    <source>
        <dbReference type="EMBL" id="MDK9500994.1"/>
    </source>
</evidence>
<proteinExistence type="predicted"/>
<keyword evidence="3" id="KW-1185">Reference proteome</keyword>
<dbReference type="EMBL" id="JASITI010000082">
    <property type="protein sequence ID" value="MDK9500994.1"/>
    <property type="molecule type" value="Genomic_DNA"/>
</dbReference>
<dbReference type="RefSeq" id="WP_125817209.1">
    <property type="nucleotide sequence ID" value="NZ_JASITI010000082.1"/>
</dbReference>
<reference evidence="2 3" key="1">
    <citation type="submission" date="2023-05" db="EMBL/GenBank/DDBJ databases">
        <title>Sequencing and Assembly of Streptomyces sp. NP73.</title>
        <authorList>
            <person name="Konwar A.N."/>
            <person name="Saikia K."/>
            <person name="Thakur D."/>
        </authorList>
    </citation>
    <scope>NUCLEOTIDE SEQUENCE [LARGE SCALE GENOMIC DNA]</scope>
    <source>
        <strain evidence="2 3">NP73</strain>
    </source>
</reference>